<accession>A0A9Q0ULQ9</accession>
<keyword evidence="3" id="KW-1185">Reference proteome</keyword>
<reference evidence="2" key="1">
    <citation type="submission" date="2022-11" db="EMBL/GenBank/DDBJ databases">
        <authorList>
            <person name="Hyden B.L."/>
            <person name="Feng K."/>
            <person name="Yates T."/>
            <person name="Jawdy S."/>
            <person name="Smart L.B."/>
            <person name="Muchero W."/>
        </authorList>
    </citation>
    <scope>NUCLEOTIDE SEQUENCE</scope>
    <source>
        <tissue evidence="2">Shoot tip</tissue>
    </source>
</reference>
<keyword evidence="1" id="KW-1133">Transmembrane helix</keyword>
<proteinExistence type="predicted"/>
<dbReference type="OrthoDB" id="1895543at2759"/>
<keyword evidence="1" id="KW-0812">Transmembrane</keyword>
<feature type="transmembrane region" description="Helical" evidence="1">
    <location>
        <begin position="80"/>
        <end position="101"/>
    </location>
</feature>
<sequence length="210" mass="23507">MINNTSTTSGGDILIDVHCSGPRVTFTEENDRSDQLQANVPLLLQPSYARSKSLLFDELRSFRMSLRWCAIDHSSCTGKFVSYFVFTFLAIVVPVVSSLSVRVPSSAPADDPISYNKLVQFPESALACIAFFTLSRFFKTYGLRQLLFLDGLQDDSLFVRRGYSRVLDKAFRYLACILLPSFFVELAHKIIFFSTDRSVLAGLCPVSADL</sequence>
<gene>
    <name evidence="2" type="ORF">OIU79_003255</name>
</gene>
<dbReference type="InterPro" id="IPR021924">
    <property type="entry name" value="DUF3537"/>
</dbReference>
<evidence type="ECO:0000313" key="2">
    <source>
        <dbReference type="EMBL" id="KAJ6732098.1"/>
    </source>
</evidence>
<dbReference type="PANTHER" id="PTHR31963">
    <property type="entry name" value="RAS GUANINE NUCLEOTIDE EXCHANGE FACTOR K"/>
    <property type="match status" value="1"/>
</dbReference>
<reference evidence="2" key="2">
    <citation type="journal article" date="2023" name="Int. J. Mol. Sci.">
        <title>De Novo Assembly and Annotation of 11 Diverse Shrub Willow (Salix) Genomes Reveals Novel Gene Organization in Sex-Linked Regions.</title>
        <authorList>
            <person name="Hyden B."/>
            <person name="Feng K."/>
            <person name="Yates T.B."/>
            <person name="Jawdy S."/>
            <person name="Cereghino C."/>
            <person name="Smart L.B."/>
            <person name="Muchero W."/>
        </authorList>
    </citation>
    <scope>NUCLEOTIDE SEQUENCE</scope>
    <source>
        <tissue evidence="2">Shoot tip</tissue>
    </source>
</reference>
<feature type="transmembrane region" description="Helical" evidence="1">
    <location>
        <begin position="121"/>
        <end position="138"/>
    </location>
</feature>
<dbReference type="Proteomes" id="UP001151532">
    <property type="component" value="Chromosome 18"/>
</dbReference>
<evidence type="ECO:0000256" key="1">
    <source>
        <dbReference type="SAM" id="Phobius"/>
    </source>
</evidence>
<organism evidence="2 3">
    <name type="scientific">Salix purpurea</name>
    <name type="common">Purple osier willow</name>
    <dbReference type="NCBI Taxonomy" id="77065"/>
    <lineage>
        <taxon>Eukaryota</taxon>
        <taxon>Viridiplantae</taxon>
        <taxon>Streptophyta</taxon>
        <taxon>Embryophyta</taxon>
        <taxon>Tracheophyta</taxon>
        <taxon>Spermatophyta</taxon>
        <taxon>Magnoliopsida</taxon>
        <taxon>eudicotyledons</taxon>
        <taxon>Gunneridae</taxon>
        <taxon>Pentapetalae</taxon>
        <taxon>rosids</taxon>
        <taxon>fabids</taxon>
        <taxon>Malpighiales</taxon>
        <taxon>Salicaceae</taxon>
        <taxon>Saliceae</taxon>
        <taxon>Salix</taxon>
    </lineage>
</organism>
<name>A0A9Q0ULQ9_SALPP</name>
<evidence type="ECO:0000313" key="3">
    <source>
        <dbReference type="Proteomes" id="UP001151532"/>
    </source>
</evidence>
<dbReference type="EMBL" id="JAPFFK010000012">
    <property type="protein sequence ID" value="KAJ6732098.1"/>
    <property type="molecule type" value="Genomic_DNA"/>
</dbReference>
<feature type="transmembrane region" description="Helical" evidence="1">
    <location>
        <begin position="170"/>
        <end position="191"/>
    </location>
</feature>
<dbReference type="AlphaFoldDB" id="A0A9Q0ULQ9"/>
<keyword evidence="1" id="KW-0472">Membrane</keyword>
<comment type="caution">
    <text evidence="2">The sequence shown here is derived from an EMBL/GenBank/DDBJ whole genome shotgun (WGS) entry which is preliminary data.</text>
</comment>
<dbReference type="PANTHER" id="PTHR31963:SF4">
    <property type="entry name" value="GUSTATORY RECEPTOR"/>
    <property type="match status" value="1"/>
</dbReference>
<protein>
    <submittedName>
        <fullName evidence="2">RAS GUANINE NUCLEOTIDE EXCHANGE FACTOR K</fullName>
    </submittedName>
</protein>
<dbReference type="Pfam" id="PF12056">
    <property type="entry name" value="DUF3537"/>
    <property type="match status" value="1"/>
</dbReference>